<dbReference type="EMBL" id="AECZ01000015">
    <property type="protein sequence ID" value="EFL50853.1"/>
    <property type="molecule type" value="Genomic_DNA"/>
</dbReference>
<comment type="caution">
    <text evidence="2">The sequence shown here is derived from an EMBL/GenBank/DDBJ whole genome shotgun (WGS) entry which is preliminary data.</text>
</comment>
<dbReference type="Proteomes" id="UP000006250">
    <property type="component" value="Unassembled WGS sequence"/>
</dbReference>
<feature type="region of interest" description="Disordered" evidence="1">
    <location>
        <begin position="37"/>
        <end position="64"/>
    </location>
</feature>
<dbReference type="RefSeq" id="WP_005994221.1">
    <property type="nucleotide sequence ID" value="NZ_AECZ01000015.1"/>
</dbReference>
<evidence type="ECO:0000256" key="1">
    <source>
        <dbReference type="SAM" id="MobiDB-lite"/>
    </source>
</evidence>
<reference evidence="2 3" key="1">
    <citation type="submission" date="2010-08" db="EMBL/GenBank/DDBJ databases">
        <title>The draft genome of Desulfovibrio fructosovorans JJ.</title>
        <authorList>
            <consortium name="US DOE Joint Genome Institute (JGI-PGF)"/>
            <person name="Lucas S."/>
            <person name="Copeland A."/>
            <person name="Lapidus A."/>
            <person name="Cheng J.-F."/>
            <person name="Bruce D."/>
            <person name="Goodwin L."/>
            <person name="Pitluck S."/>
            <person name="Land M.L."/>
            <person name="Hauser L."/>
            <person name="Chang Y.-J."/>
            <person name="Jeffries C."/>
            <person name="Wall J.D."/>
            <person name="Stahl D.A."/>
            <person name="Arkin A.P."/>
            <person name="Dehal P."/>
            <person name="Stolyar S.M."/>
            <person name="Hazen T.C."/>
            <person name="Woyke T.J."/>
        </authorList>
    </citation>
    <scope>NUCLEOTIDE SEQUENCE [LARGE SCALE GENOMIC DNA]</scope>
    <source>
        <strain evidence="2 3">JJ</strain>
    </source>
</reference>
<dbReference type="OrthoDB" id="5447271at2"/>
<sequence length="420" mass="47057">MPDVKPKHRRSIFDTLKKSADGRLSLAEAARMADKISVFPTKRPEPEAAPAQACPDESDHTSVHLSDHLPAQVSDQVSAPLSGPVTRPLSGQELGPLSDHELTHAPTLDPTPKYDPTVEPRGVPTRSPADTLGMKQIIRSLAENKRRFLHFIIDNEPDGDDYILNRHSVARALQLTEISVKRYFAEFAELGFFRKETYRHGVCQGLRLFLVHSRCQAFKQHDPTLDLTPDPTHEPKDVPTMAPVKAPEPTGDPTINKEDRKIENLSISSERIAMTWPNLHRAGFDREQFEQITASLAELGKPVDKVVGSLDHAEWELAQGAMRDKEGQPVLDPCAWVFRSLARTGYYRRPKGYVSPEEQAARDAEEEARAVAVAWRKAEQAQFETWRDALSPEKLAQAMHGYPGGPKDAWLKAAWRKSRT</sequence>
<accession>E1JXT0</accession>
<organism evidence="2 3">
    <name type="scientific">Solidesulfovibrio fructosivorans JJ]</name>
    <dbReference type="NCBI Taxonomy" id="596151"/>
    <lineage>
        <taxon>Bacteria</taxon>
        <taxon>Pseudomonadati</taxon>
        <taxon>Thermodesulfobacteriota</taxon>
        <taxon>Desulfovibrionia</taxon>
        <taxon>Desulfovibrionales</taxon>
        <taxon>Desulfovibrionaceae</taxon>
        <taxon>Solidesulfovibrio</taxon>
    </lineage>
</organism>
<feature type="region of interest" description="Disordered" evidence="1">
    <location>
        <begin position="76"/>
        <end position="129"/>
    </location>
</feature>
<feature type="region of interest" description="Disordered" evidence="1">
    <location>
        <begin position="222"/>
        <end position="256"/>
    </location>
</feature>
<evidence type="ECO:0000313" key="2">
    <source>
        <dbReference type="EMBL" id="EFL50853.1"/>
    </source>
</evidence>
<protein>
    <submittedName>
        <fullName evidence="2">Uncharacterized protein</fullName>
    </submittedName>
</protein>
<keyword evidence="3" id="KW-1185">Reference proteome</keyword>
<proteinExistence type="predicted"/>
<name>E1JXT0_SOLFR</name>
<dbReference type="eggNOG" id="ENOG5033Y7G">
    <property type="taxonomic scope" value="Bacteria"/>
</dbReference>
<gene>
    <name evidence="2" type="ORF">DesfrDRAFT_2429</name>
</gene>
<dbReference type="AlphaFoldDB" id="E1JXT0"/>
<evidence type="ECO:0000313" key="3">
    <source>
        <dbReference type="Proteomes" id="UP000006250"/>
    </source>
</evidence>